<reference evidence="8" key="1">
    <citation type="submission" date="2020-05" db="EMBL/GenBank/DDBJ databases">
        <authorList>
            <person name="Chiriac C."/>
            <person name="Salcher M."/>
            <person name="Ghai R."/>
            <person name="Kavagutti S V."/>
        </authorList>
    </citation>
    <scope>NUCLEOTIDE SEQUENCE</scope>
</reference>
<feature type="transmembrane region" description="Helical" evidence="6">
    <location>
        <begin position="48"/>
        <end position="69"/>
    </location>
</feature>
<proteinExistence type="predicted"/>
<organism evidence="8">
    <name type="scientific">freshwater metagenome</name>
    <dbReference type="NCBI Taxonomy" id="449393"/>
    <lineage>
        <taxon>unclassified sequences</taxon>
        <taxon>metagenomes</taxon>
        <taxon>ecological metagenomes</taxon>
    </lineage>
</organism>
<feature type="domain" description="VTT" evidence="7">
    <location>
        <begin position="69"/>
        <end position="196"/>
    </location>
</feature>
<feature type="transmembrane region" description="Helical" evidence="6">
    <location>
        <begin position="176"/>
        <end position="198"/>
    </location>
</feature>
<keyword evidence="5 6" id="KW-0472">Membrane</keyword>
<dbReference type="PANTHER" id="PTHR30353:SF0">
    <property type="entry name" value="TRANSMEMBRANE PROTEIN"/>
    <property type="match status" value="1"/>
</dbReference>
<evidence type="ECO:0000313" key="8">
    <source>
        <dbReference type="EMBL" id="CAB4713186.1"/>
    </source>
</evidence>
<dbReference type="InterPro" id="IPR032816">
    <property type="entry name" value="VTT_dom"/>
</dbReference>
<dbReference type="GO" id="GO:0005886">
    <property type="term" value="C:plasma membrane"/>
    <property type="evidence" value="ECO:0007669"/>
    <property type="project" value="UniProtKB-SubCell"/>
</dbReference>
<feature type="transmembrane region" description="Helical" evidence="6">
    <location>
        <begin position="89"/>
        <end position="113"/>
    </location>
</feature>
<dbReference type="EMBL" id="CAEZXZ010000184">
    <property type="protein sequence ID" value="CAB4713186.1"/>
    <property type="molecule type" value="Genomic_DNA"/>
</dbReference>
<dbReference type="AlphaFoldDB" id="A0A6J6QQU9"/>
<dbReference type="InterPro" id="IPR032818">
    <property type="entry name" value="DedA-like"/>
</dbReference>
<name>A0A6J6QQU9_9ZZZZ</name>
<keyword evidence="3 6" id="KW-0812">Transmembrane</keyword>
<evidence type="ECO:0000256" key="3">
    <source>
        <dbReference type="ARBA" id="ARBA00022692"/>
    </source>
</evidence>
<accession>A0A6J6QQU9</accession>
<dbReference type="PANTHER" id="PTHR30353">
    <property type="entry name" value="INNER MEMBRANE PROTEIN DEDA-RELATED"/>
    <property type="match status" value="1"/>
</dbReference>
<evidence type="ECO:0000256" key="6">
    <source>
        <dbReference type="SAM" id="Phobius"/>
    </source>
</evidence>
<evidence type="ECO:0000256" key="2">
    <source>
        <dbReference type="ARBA" id="ARBA00022475"/>
    </source>
</evidence>
<protein>
    <submittedName>
        <fullName evidence="8">Unannotated protein</fullName>
    </submittedName>
</protein>
<feature type="transmembrane region" description="Helical" evidence="6">
    <location>
        <begin position="210"/>
        <end position="228"/>
    </location>
</feature>
<comment type="subcellular location">
    <subcellularLocation>
        <location evidence="1">Cell membrane</location>
        <topology evidence="1">Multi-pass membrane protein</topology>
    </subcellularLocation>
</comment>
<evidence type="ECO:0000256" key="4">
    <source>
        <dbReference type="ARBA" id="ARBA00022989"/>
    </source>
</evidence>
<keyword evidence="4 6" id="KW-1133">Transmembrane helix</keyword>
<evidence type="ECO:0000256" key="1">
    <source>
        <dbReference type="ARBA" id="ARBA00004651"/>
    </source>
</evidence>
<evidence type="ECO:0000256" key="5">
    <source>
        <dbReference type="ARBA" id="ARBA00023136"/>
    </source>
</evidence>
<keyword evidence="2" id="KW-1003">Cell membrane</keyword>
<sequence>MRSNPDFGGCFRGFHVSDDSLIHMHAFTAVVHTLGPDPEAMLKSLGAVAFWVSLAIIFAECGLLIGFFLPGDSLLFIVGMLIAQEFIAVNIGVAVLLLILAAILGNIVGYWIGLKAGPSLFKRPDSRFFKKEYVEKTHAFFEKYGARAIVMARFVPVVRTFITAIAGVGKMDFRKYVVFSFIGAVLWAGLVTLAGYFLGNIEFVKKNIEIILILVVLISILPLIFEYIKHRRERAAG</sequence>
<dbReference type="Pfam" id="PF09335">
    <property type="entry name" value="VTT_dom"/>
    <property type="match status" value="1"/>
</dbReference>
<gene>
    <name evidence="8" type="ORF">UFOPK2625_01128</name>
</gene>
<evidence type="ECO:0000259" key="7">
    <source>
        <dbReference type="Pfam" id="PF09335"/>
    </source>
</evidence>